<sequence length="92" mass="10637">TIMEKNYSQIPTLLQRRPTTEGVSATLLDENVRTELREVAYMGAAKDTFTYPEVPKSKVAEDKEVAEKLIERKKTNYEKMNESLGVPAWFRR</sequence>
<accession>A0ABY7EDN9</accession>
<protein>
    <submittedName>
        <fullName evidence="1">Uncharacterized protein</fullName>
    </submittedName>
</protein>
<evidence type="ECO:0000313" key="1">
    <source>
        <dbReference type="EMBL" id="WAR06818.1"/>
    </source>
</evidence>
<keyword evidence="2" id="KW-1185">Reference proteome</keyword>
<dbReference type="EMBL" id="CP111017">
    <property type="protein sequence ID" value="WAR06818.1"/>
    <property type="molecule type" value="Genomic_DNA"/>
</dbReference>
<gene>
    <name evidence="1" type="ORF">MAR_016776</name>
</gene>
<feature type="non-terminal residue" evidence="1">
    <location>
        <position position="1"/>
    </location>
</feature>
<dbReference type="Proteomes" id="UP001164746">
    <property type="component" value="Chromosome 6"/>
</dbReference>
<organism evidence="1 2">
    <name type="scientific">Mya arenaria</name>
    <name type="common">Soft-shell clam</name>
    <dbReference type="NCBI Taxonomy" id="6604"/>
    <lineage>
        <taxon>Eukaryota</taxon>
        <taxon>Metazoa</taxon>
        <taxon>Spiralia</taxon>
        <taxon>Lophotrochozoa</taxon>
        <taxon>Mollusca</taxon>
        <taxon>Bivalvia</taxon>
        <taxon>Autobranchia</taxon>
        <taxon>Heteroconchia</taxon>
        <taxon>Euheterodonta</taxon>
        <taxon>Imparidentia</taxon>
        <taxon>Neoheterodontei</taxon>
        <taxon>Myida</taxon>
        <taxon>Myoidea</taxon>
        <taxon>Myidae</taxon>
        <taxon>Mya</taxon>
    </lineage>
</organism>
<evidence type="ECO:0000313" key="2">
    <source>
        <dbReference type="Proteomes" id="UP001164746"/>
    </source>
</evidence>
<name>A0ABY7EDN9_MYAAR</name>
<reference evidence="1" key="1">
    <citation type="submission" date="2022-11" db="EMBL/GenBank/DDBJ databases">
        <title>Centuries of genome instability and evolution in soft-shell clam transmissible cancer (bioRxiv).</title>
        <authorList>
            <person name="Hart S.F.M."/>
            <person name="Yonemitsu M.A."/>
            <person name="Giersch R.M."/>
            <person name="Beal B.F."/>
            <person name="Arriagada G."/>
            <person name="Davis B.W."/>
            <person name="Ostrander E.A."/>
            <person name="Goff S.P."/>
            <person name="Metzger M.J."/>
        </authorList>
    </citation>
    <scope>NUCLEOTIDE SEQUENCE</scope>
    <source>
        <strain evidence="1">MELC-2E11</strain>
        <tissue evidence="1">Siphon/mantle</tissue>
    </source>
</reference>
<proteinExistence type="predicted"/>